<dbReference type="Proteomes" id="UP001057402">
    <property type="component" value="Chromosome 4"/>
</dbReference>
<sequence length="101" mass="11516">MLHKVFVCGYENSKGVRELMKNSENFEGFRICSIFRGRNGDGADQKNIIEMAIFAPENPQGAIVLISDNTDYVQFANDLHRKAFPLYWADGELNIIGIIRY</sequence>
<evidence type="ECO:0000313" key="2">
    <source>
        <dbReference type="Proteomes" id="UP001057402"/>
    </source>
</evidence>
<proteinExistence type="predicted"/>
<keyword evidence="2" id="KW-1185">Reference proteome</keyword>
<name>A0ACB9R971_9MYRT</name>
<comment type="caution">
    <text evidence="1">The sequence shown here is derived from an EMBL/GenBank/DDBJ whole genome shotgun (WGS) entry which is preliminary data.</text>
</comment>
<protein>
    <submittedName>
        <fullName evidence="1">Uncharacterized protein</fullName>
    </submittedName>
</protein>
<dbReference type="EMBL" id="CM042883">
    <property type="protein sequence ID" value="KAI4375460.1"/>
    <property type="molecule type" value="Genomic_DNA"/>
</dbReference>
<evidence type="ECO:0000313" key="1">
    <source>
        <dbReference type="EMBL" id="KAI4375460.1"/>
    </source>
</evidence>
<organism evidence="1 2">
    <name type="scientific">Melastoma candidum</name>
    <dbReference type="NCBI Taxonomy" id="119954"/>
    <lineage>
        <taxon>Eukaryota</taxon>
        <taxon>Viridiplantae</taxon>
        <taxon>Streptophyta</taxon>
        <taxon>Embryophyta</taxon>
        <taxon>Tracheophyta</taxon>
        <taxon>Spermatophyta</taxon>
        <taxon>Magnoliopsida</taxon>
        <taxon>eudicotyledons</taxon>
        <taxon>Gunneridae</taxon>
        <taxon>Pentapetalae</taxon>
        <taxon>rosids</taxon>
        <taxon>malvids</taxon>
        <taxon>Myrtales</taxon>
        <taxon>Melastomataceae</taxon>
        <taxon>Melastomatoideae</taxon>
        <taxon>Melastomateae</taxon>
        <taxon>Melastoma</taxon>
    </lineage>
</organism>
<accession>A0ACB9R971</accession>
<gene>
    <name evidence="1" type="ORF">MLD38_013327</name>
</gene>
<reference evidence="2" key="1">
    <citation type="journal article" date="2023" name="Front. Plant Sci.">
        <title>Chromosomal-level genome assembly of Melastoma candidum provides insights into trichome evolution.</title>
        <authorList>
            <person name="Zhong Y."/>
            <person name="Wu W."/>
            <person name="Sun C."/>
            <person name="Zou P."/>
            <person name="Liu Y."/>
            <person name="Dai S."/>
            <person name="Zhou R."/>
        </authorList>
    </citation>
    <scope>NUCLEOTIDE SEQUENCE [LARGE SCALE GENOMIC DNA]</scope>
</reference>